<keyword evidence="2" id="KW-1185">Reference proteome</keyword>
<dbReference type="RefSeq" id="WP_285965845.1">
    <property type="nucleotide sequence ID" value="NZ_CP127294.1"/>
</dbReference>
<name>A0A9Y2MRN1_9PSEU</name>
<proteinExistence type="predicted"/>
<dbReference type="Proteomes" id="UP001236014">
    <property type="component" value="Chromosome"/>
</dbReference>
<dbReference type="PANTHER" id="PTHR43245">
    <property type="entry name" value="BIFUNCTIONAL POLYMYXIN RESISTANCE PROTEIN ARNA"/>
    <property type="match status" value="1"/>
</dbReference>
<dbReference type="EMBL" id="CP127294">
    <property type="protein sequence ID" value="WIX75068.1"/>
    <property type="molecule type" value="Genomic_DNA"/>
</dbReference>
<dbReference type="Gene3D" id="3.40.50.720">
    <property type="entry name" value="NAD(P)-binding Rossmann-like Domain"/>
    <property type="match status" value="1"/>
</dbReference>
<evidence type="ECO:0008006" key="3">
    <source>
        <dbReference type="Google" id="ProtNLM"/>
    </source>
</evidence>
<protein>
    <recommendedName>
        <fullName evidence="3">Epimerase</fullName>
    </recommendedName>
</protein>
<sequence length="403" mass="42816">MKIEVAMLRTGLAQGGSSARRPQAATLPPNGPGLMGRALVVGGTGPTGPPIVAGLLARGHEVTMFHTGRHEVAELPDVPHVHGSPFEAGDIARAVGEGGWDVVVATYGRVRLIADEVANRCAHLVVVGGVPVYQGYVNPGSRFPYGVALPVREDSHPLVAPDEPRFAGYSTGPIRRTEDHVFSLGAKGSFGATYLRYPTVYGPRNPYAWEWNVVRRVLDGRPWLILADGGHGIHSRIAARNAAEAVLLAVDRPAIAAGKAYNVADDDLLTVRQWAQLVARAAGCDLEIRSLPRELPNPGLAVSAFGGQESPTCIVDTSRLREDLGYRDVVSVPDGIAETVEWMLANEPVLRASGTTDPFDYPAEDALVAAYEHALASLAPQAAPFGTGIERMDMVQTAKGRAL</sequence>
<dbReference type="InterPro" id="IPR050177">
    <property type="entry name" value="Lipid_A_modif_metabolic_enz"/>
</dbReference>
<evidence type="ECO:0000313" key="1">
    <source>
        <dbReference type="EMBL" id="WIX75068.1"/>
    </source>
</evidence>
<accession>A0A9Y2MRN1</accession>
<dbReference type="AlphaFoldDB" id="A0A9Y2MRN1"/>
<dbReference type="SUPFAM" id="SSF51735">
    <property type="entry name" value="NAD(P)-binding Rossmann-fold domains"/>
    <property type="match status" value="1"/>
</dbReference>
<dbReference type="InterPro" id="IPR036291">
    <property type="entry name" value="NAD(P)-bd_dom_sf"/>
</dbReference>
<evidence type="ECO:0000313" key="2">
    <source>
        <dbReference type="Proteomes" id="UP001236014"/>
    </source>
</evidence>
<reference evidence="1 2" key="1">
    <citation type="submission" date="2023-06" db="EMBL/GenBank/DDBJ databases">
        <authorList>
            <person name="Oyuntsetseg B."/>
            <person name="Kim S.B."/>
        </authorList>
    </citation>
    <scope>NUCLEOTIDE SEQUENCE [LARGE SCALE GENOMIC DNA]</scope>
    <source>
        <strain evidence="1 2">2-15</strain>
    </source>
</reference>
<gene>
    <name evidence="1" type="ORF">QRX50_26330</name>
</gene>
<organism evidence="1 2">
    <name type="scientific">Amycolatopsis carbonis</name>
    <dbReference type="NCBI Taxonomy" id="715471"/>
    <lineage>
        <taxon>Bacteria</taxon>
        <taxon>Bacillati</taxon>
        <taxon>Actinomycetota</taxon>
        <taxon>Actinomycetes</taxon>
        <taxon>Pseudonocardiales</taxon>
        <taxon>Pseudonocardiaceae</taxon>
        <taxon>Amycolatopsis</taxon>
    </lineage>
</organism>
<dbReference type="KEGG" id="acab:QRX50_26330"/>